<proteinExistence type="predicted"/>
<evidence type="ECO:0000313" key="4">
    <source>
        <dbReference type="Proteomes" id="UP000273270"/>
    </source>
</evidence>
<reference evidence="4" key="3">
    <citation type="submission" date="2018-11" db="EMBL/GenBank/DDBJ databases">
        <title>Proposal to divide the Flavobacteriaceae and reorganize its genera based on Amino Acid Identity values calculated from whole genome sequences.</title>
        <authorList>
            <person name="Nicholson A.C."/>
            <person name="Gulvik C.A."/>
            <person name="Whitney A.M."/>
            <person name="Humrighouse B.W."/>
            <person name="Bell M."/>
            <person name="Holmes B."/>
            <person name="Steigerwalt A.G."/>
            <person name="Villarma A."/>
            <person name="Sheth M."/>
            <person name="Batra D."/>
            <person name="Pryor J."/>
            <person name="Bernardet J.-F."/>
            <person name="Hugo C."/>
            <person name="Kampfer P."/>
            <person name="Newman J."/>
            <person name="McQuiston J.R."/>
        </authorList>
    </citation>
    <scope>NUCLEOTIDE SEQUENCE [LARGE SCALE GENOMIC DNA]</scope>
    <source>
        <strain evidence="4">G0188</strain>
    </source>
</reference>
<evidence type="ECO:0000313" key="3">
    <source>
        <dbReference type="Proteomes" id="UP000255224"/>
    </source>
</evidence>
<accession>A0A376E283</accession>
<dbReference type="RefSeq" id="WP_073334916.1">
    <property type="nucleotide sequence ID" value="NZ_CP033920.1"/>
</dbReference>
<dbReference type="EMBL" id="UFVQ01000003">
    <property type="protein sequence ID" value="STD00740.1"/>
    <property type="molecule type" value="Genomic_DNA"/>
</dbReference>
<gene>
    <name evidence="1" type="ORF">EG346_21495</name>
    <name evidence="2" type="ORF">NCTC13533_02985</name>
</gene>
<keyword evidence="4" id="KW-1185">Reference proteome</keyword>
<protein>
    <submittedName>
        <fullName evidence="2">Uncharacterized protein</fullName>
    </submittedName>
</protein>
<dbReference type="Proteomes" id="UP000255224">
    <property type="component" value="Unassembled WGS sequence"/>
</dbReference>
<evidence type="ECO:0000313" key="1">
    <source>
        <dbReference type="EMBL" id="AZA50593.1"/>
    </source>
</evidence>
<evidence type="ECO:0000313" key="2">
    <source>
        <dbReference type="EMBL" id="STD00740.1"/>
    </source>
</evidence>
<dbReference type="EMBL" id="CP033920">
    <property type="protein sequence ID" value="AZA50593.1"/>
    <property type="molecule type" value="Genomic_DNA"/>
</dbReference>
<name>A0A1M7JQ62_CHRCU</name>
<dbReference type="AlphaFoldDB" id="A0A1M7JQ62"/>
<sequence>MPCTGFGNLRTIRINTDDAHSSTGSDQKPAAVIFSRTAAENQGTPARQPLLKCRVMITTKSQEYRGGCS</sequence>
<dbReference type="KEGG" id="ccau:EG346_21495"/>
<dbReference type="Proteomes" id="UP000273270">
    <property type="component" value="Chromosome"/>
</dbReference>
<reference evidence="2 3" key="1">
    <citation type="submission" date="2018-06" db="EMBL/GenBank/DDBJ databases">
        <authorList>
            <consortium name="Pathogen Informatics"/>
            <person name="Doyle S."/>
        </authorList>
    </citation>
    <scope>NUCLEOTIDE SEQUENCE [LARGE SCALE GENOMIC DNA]</scope>
    <source>
        <strain evidence="2 3">NCTC13533</strain>
    </source>
</reference>
<organism evidence="2 3">
    <name type="scientific">Chryseobacterium carnipullorum</name>
    <dbReference type="NCBI Taxonomy" id="1124835"/>
    <lineage>
        <taxon>Bacteria</taxon>
        <taxon>Pseudomonadati</taxon>
        <taxon>Bacteroidota</taxon>
        <taxon>Flavobacteriia</taxon>
        <taxon>Flavobacteriales</taxon>
        <taxon>Weeksellaceae</taxon>
        <taxon>Chryseobacterium group</taxon>
        <taxon>Chryseobacterium</taxon>
    </lineage>
</organism>
<dbReference type="STRING" id="297244.SAMN05421639_10963"/>
<dbReference type="OrthoDB" id="1267923at2"/>
<accession>A0A1M7JQ62</accession>
<reference evidence="1" key="2">
    <citation type="submission" date="2018-11" db="EMBL/GenBank/DDBJ databases">
        <title>Proposal to divide the Flavobacteriaceae and reorganize its genera based on Amino Acid Identity values calculated from whole genome sequences.</title>
        <authorList>
            <person name="Nicholson A.C."/>
            <person name="Gulvik C.A."/>
            <person name="Whitney A.M."/>
            <person name="Humrighouse B.W."/>
            <person name="Bell M."/>
            <person name="Holmes B."/>
            <person name="Steigerwalt A."/>
            <person name="Villarma A."/>
            <person name="Sheth M."/>
            <person name="Batra D."/>
            <person name="Pryor J."/>
            <person name="Bernardet J.-F."/>
            <person name="Hugo C."/>
            <person name="Kampfer P."/>
            <person name="Newman J."/>
            <person name="Mcquiston J.R."/>
        </authorList>
    </citation>
    <scope>NUCLEOTIDE SEQUENCE [LARGE SCALE GENOMIC DNA]</scope>
    <source>
        <strain evidence="1">G0188</strain>
    </source>
</reference>